<feature type="transmembrane region" description="Helical" evidence="2">
    <location>
        <begin position="874"/>
        <end position="897"/>
    </location>
</feature>
<feature type="compositionally biased region" description="Low complexity" evidence="1">
    <location>
        <begin position="91"/>
        <end position="105"/>
    </location>
</feature>
<dbReference type="VEuPathDB" id="ToxoDB:NCLIV_012530"/>
<dbReference type="Proteomes" id="UP000007494">
    <property type="component" value="Chromosome V"/>
</dbReference>
<feature type="compositionally biased region" description="Low complexity" evidence="1">
    <location>
        <begin position="1005"/>
        <end position="1014"/>
    </location>
</feature>
<evidence type="ECO:0000313" key="4">
    <source>
        <dbReference type="EMBL" id="CEL65404.1"/>
    </source>
</evidence>
<feature type="region of interest" description="Disordered" evidence="1">
    <location>
        <begin position="1030"/>
        <end position="1069"/>
    </location>
</feature>
<keyword evidence="2" id="KW-0472">Membrane</keyword>
<feature type="compositionally biased region" description="Polar residues" evidence="1">
    <location>
        <begin position="1408"/>
        <end position="1417"/>
    </location>
</feature>
<feature type="region of interest" description="Disordered" evidence="1">
    <location>
        <begin position="1466"/>
        <end position="1487"/>
    </location>
</feature>
<name>F0VCU0_NEOCL</name>
<dbReference type="OMA" id="VHLHIAS"/>
<protein>
    <recommendedName>
        <fullName evidence="6">Transmembrane protein</fullName>
    </recommendedName>
</protein>
<reference evidence="3" key="2">
    <citation type="submission" date="2011-03" db="EMBL/GenBank/DDBJ databases">
        <title>Comparative genomics and transcriptomics of Neospora caninum and Toxoplasma gondii.</title>
        <authorList>
            <person name="Reid A.J."/>
            <person name="Sohal A."/>
            <person name="Harris D."/>
            <person name="Quail M."/>
            <person name="Sanders M."/>
            <person name="Berriman M."/>
            <person name="Wastling J.M."/>
            <person name="Pain A."/>
        </authorList>
    </citation>
    <scope>NUCLEOTIDE SEQUENCE</scope>
    <source>
        <strain evidence="3">Liverpool</strain>
    </source>
</reference>
<feature type="compositionally biased region" description="Low complexity" evidence="1">
    <location>
        <begin position="1395"/>
        <end position="1406"/>
    </location>
</feature>
<feature type="transmembrane region" description="Helical" evidence="2">
    <location>
        <begin position="840"/>
        <end position="862"/>
    </location>
</feature>
<feature type="region of interest" description="Disordered" evidence="1">
    <location>
        <begin position="496"/>
        <end position="615"/>
    </location>
</feature>
<dbReference type="InParanoid" id="F0VCU0"/>
<evidence type="ECO:0000256" key="2">
    <source>
        <dbReference type="SAM" id="Phobius"/>
    </source>
</evidence>
<proteinExistence type="predicted"/>
<sequence length="1589" mass="166010">MELAHSPWPPPHAGGESLSLRAAAPLCEAASSQGESCRVSASRETSFPRIFRGSPDPSRASSPHSKDSSLPAANRDCLSPRPAPTTASGGASSQPSCAPQSPSPSLALRTGRDPASAAPPNPLSQRHGDSVDEVLVCSRAEADRIASARRASVHSAFAVLPGLSLRLFSFFVAFLSVFAVHLHIASLSLLVRREAPADYRPNVPSGAAESSETPGGALRETELAEPAPHVLLRDLFPRASPAASAALLASPPTGAHLPALVRTQNGAQTTAEPAQEALLTTLLPRGKGARDTPAASLSSRPEAKEAAFASDSPNGFSFLDFSSFRAASALFPPSLLTSPSPLPAAWPFAEDLLIAWHLACQALGCLFYGFAADFRGRRWVLSRALKLFTVASLAFTVCALLTARMFHQDQPVPPPHASSLSQAGAASFDQGPPHKANASGNTAQAVQPYVAGSGGGQARGRSEVKEKGARAGEAATASVGPVWGWNQRRLSFAGSSERVPLAAPRSPPRDPSTVGGETSEHLPRTQAETQVAALGSPPETGAEDVGNASPEDVQETRTQSENRLEDASPGLAASPRAGASFAASEESQKGERPFSPGFSDADDAEPGSSVPSFRNPAPRSFSPALALNSLAGVSPGAAGSKWGFMNPDAFPPVFSWQTVRDFGDSLWRSTLASLERAWNVLKSSSLVASVVLLPFIVAPVLALLFFSLAAAACGGVFVVSHCICFEAAASFRLSLHPKAAQAASPPGSAQETVSPGCLSPVNGDSLRRRVPGGREALDSPLLAPASSRARQGASLSVLAWRLQELLAAVCSPVHGLFRRQLETPHAVSRFAFSSSPYIPIAYLVAIQMAAHFFLPVVLSAFLSQAAPPASAVSIAPFPLFCLAASFPLPLCLLLLLITDCILAENPYFLSQRVSLLKALRSRAPETKSPRRRTTKVHPTQPAGGGSSDLSPVSSVAIQVHCPPPSSGAGCGHATLSAAPFRTQRDSPASSLPRGDAAEPGGVEHPPASSSSLPAAFDSEALGSAVHRLSLPNPERASQPRRSTSSSELLAPLLPADGGTGNSASGDEASVSPRSEAAGWCCLSCCVRAGFSCLCPCARRSSGDRGTCCPCTVPLAAKRSIPVYRQYLKTSRVTSLWGVTAPAAFIGAAFSLRGFFRFLLLDCVVLEATQQGFAQNGSPPVFSPGQAQTMAALAPLLSVDFSWFNAIFPSAPGAAPIAPGPIQSEIGPELHLFQLCIPVMLVRVLTAILPVFLLSLLPPKPLQMVGGIVCGFMSFGIALTLTTLSQRFPSIPPISASKTASLLYEIVFCWCSFAPAFTVALLPLQGFHTGVRGGAAAAASACVRAGAGLAIIVVQLLFRVPSWRNFPDIFSNDDPSLGSPLDSAPAAELSSTTTVSPPGSMQSGGPPTDTGSVGQTSSDDACSAEAVAAAMFACGYYVIAAALTLMLTTHVRLPTFFGDQLIEEEESLQQGTTAEATGRIAGRNKRGARPELRRLVSQRWGAQWVEGEEEGVGVILDRLYLHLVTRPGDNRGGELEEDDEFEELADEVRFSGITSEQSISQTSGTAGGEKDSERCRTQVLRSRRTYLSPD</sequence>
<reference evidence="3" key="1">
    <citation type="submission" date="2011-02" db="EMBL/GenBank/DDBJ databases">
        <authorList>
            <person name="Aslett M."/>
        </authorList>
    </citation>
    <scope>NUCLEOTIDE SEQUENCE</scope>
    <source>
        <strain evidence="3">Liverpool</strain>
    </source>
</reference>
<keyword evidence="2" id="KW-1133">Transmembrane helix</keyword>
<feature type="compositionally biased region" description="Low complexity" evidence="1">
    <location>
        <begin position="572"/>
        <end position="584"/>
    </location>
</feature>
<feature type="transmembrane region" description="Helical" evidence="2">
    <location>
        <begin position="167"/>
        <end position="191"/>
    </location>
</feature>
<feature type="compositionally biased region" description="Basic and acidic residues" evidence="1">
    <location>
        <begin position="460"/>
        <end position="470"/>
    </location>
</feature>
<feature type="region of interest" description="Disordered" evidence="1">
    <location>
        <begin position="1379"/>
        <end position="1417"/>
    </location>
</feature>
<feature type="transmembrane region" description="Helical" evidence="2">
    <location>
        <begin position="1134"/>
        <end position="1155"/>
    </location>
</feature>
<feature type="transmembrane region" description="Helical" evidence="2">
    <location>
        <begin position="1335"/>
        <end position="1357"/>
    </location>
</feature>
<feature type="transmembrane region" description="Helical" evidence="2">
    <location>
        <begin position="1301"/>
        <end position="1323"/>
    </location>
</feature>
<dbReference type="EMBL" id="FR823386">
    <property type="protein sequence ID" value="CBZ51455.1"/>
    <property type="molecule type" value="Genomic_DNA"/>
</dbReference>
<dbReference type="RefSeq" id="XP_003881488.1">
    <property type="nucleotide sequence ID" value="XM_003881439.1"/>
</dbReference>
<dbReference type="GeneID" id="13444293"/>
<feature type="transmembrane region" description="Helical" evidence="2">
    <location>
        <begin position="703"/>
        <end position="728"/>
    </location>
</feature>
<reference evidence="4" key="4">
    <citation type="journal article" date="2015" name="PLoS ONE">
        <title>Comprehensive Evaluation of Toxoplasma gondii VEG and Neospora caninum LIV Genomes with Tachyzoite Stage Transcriptome and Proteome Defines Novel Transcript Features.</title>
        <authorList>
            <person name="Ramaprasad A."/>
            <person name="Mourier T."/>
            <person name="Naeem R."/>
            <person name="Malas T.B."/>
            <person name="Moussa E."/>
            <person name="Panigrahi A."/>
            <person name="Vermont S.J."/>
            <person name="Otto T.D."/>
            <person name="Wastling J."/>
            <person name="Pain A."/>
        </authorList>
    </citation>
    <scope>NUCLEOTIDE SEQUENCE</scope>
    <source>
        <strain evidence="4">Liverpool</strain>
    </source>
</reference>
<evidence type="ECO:0000256" key="1">
    <source>
        <dbReference type="SAM" id="MobiDB-lite"/>
    </source>
</evidence>
<dbReference type="EMBL" id="LN714479">
    <property type="protein sequence ID" value="CEL65404.1"/>
    <property type="molecule type" value="Genomic_DNA"/>
</dbReference>
<dbReference type="eggNOG" id="ENOG502QY8E">
    <property type="taxonomic scope" value="Eukaryota"/>
</dbReference>
<gene>
    <name evidence="4" type="ORF">BN1204_012530</name>
    <name evidence="3" type="ORF">NCLIV_012530</name>
</gene>
<feature type="region of interest" description="Disordered" evidence="1">
    <location>
        <begin position="981"/>
        <end position="1014"/>
    </location>
</feature>
<evidence type="ECO:0000313" key="5">
    <source>
        <dbReference type="Proteomes" id="UP000007494"/>
    </source>
</evidence>
<feature type="region of interest" description="Disordered" evidence="1">
    <location>
        <begin position="411"/>
        <end position="476"/>
    </location>
</feature>
<feature type="compositionally biased region" description="Polar residues" evidence="1">
    <location>
        <begin position="1551"/>
        <end position="1563"/>
    </location>
</feature>
<feature type="transmembrane region" description="Helical" evidence="2">
    <location>
        <begin position="1425"/>
        <end position="1446"/>
    </location>
</feature>
<evidence type="ECO:0000313" key="3">
    <source>
        <dbReference type="EMBL" id="CBZ51455.1"/>
    </source>
</evidence>
<feature type="transmembrane region" description="Helical" evidence="2">
    <location>
        <begin position="1231"/>
        <end position="1256"/>
    </location>
</feature>
<dbReference type="InterPro" id="IPR036259">
    <property type="entry name" value="MFS_trans_sf"/>
</dbReference>
<feature type="region of interest" description="Disordered" evidence="1">
    <location>
        <begin position="744"/>
        <end position="763"/>
    </location>
</feature>
<keyword evidence="2" id="KW-0812">Transmembrane</keyword>
<feature type="transmembrane region" description="Helical" evidence="2">
    <location>
        <begin position="1263"/>
        <end position="1281"/>
    </location>
</feature>
<feature type="region of interest" description="Disordered" evidence="1">
    <location>
        <begin position="1550"/>
        <end position="1589"/>
    </location>
</feature>
<keyword evidence="5" id="KW-1185">Reference proteome</keyword>
<evidence type="ECO:0008006" key="6">
    <source>
        <dbReference type="Google" id="ProtNLM"/>
    </source>
</evidence>
<dbReference type="SUPFAM" id="SSF103473">
    <property type="entry name" value="MFS general substrate transporter"/>
    <property type="match status" value="1"/>
</dbReference>
<feature type="region of interest" description="Disordered" evidence="1">
    <location>
        <begin position="921"/>
        <end position="950"/>
    </location>
</feature>
<organism evidence="3 5">
    <name type="scientific">Neospora caninum (strain Liverpool)</name>
    <dbReference type="NCBI Taxonomy" id="572307"/>
    <lineage>
        <taxon>Eukaryota</taxon>
        <taxon>Sar</taxon>
        <taxon>Alveolata</taxon>
        <taxon>Apicomplexa</taxon>
        <taxon>Conoidasida</taxon>
        <taxon>Coccidia</taxon>
        <taxon>Eucoccidiorida</taxon>
        <taxon>Eimeriorina</taxon>
        <taxon>Sarcocystidae</taxon>
        <taxon>Neospora</taxon>
    </lineage>
</organism>
<feature type="compositionally biased region" description="Basic and acidic residues" evidence="1">
    <location>
        <begin position="554"/>
        <end position="566"/>
    </location>
</feature>
<accession>F0VCU0</accession>
<reference evidence="5" key="3">
    <citation type="journal article" date="2012" name="PLoS Pathog.">
        <title>Comparative genomics of the apicomplexan parasites Toxoplasma gondii and Neospora caninum: Coccidia differing in host range and transmission strategy.</title>
        <authorList>
            <person name="Reid A.J."/>
            <person name="Vermont S.J."/>
            <person name="Cotton J.A."/>
            <person name="Harris D."/>
            <person name="Hill-Cawthorne G.A."/>
            <person name="Konen-Waisman S."/>
            <person name="Latham S.M."/>
            <person name="Mourier T."/>
            <person name="Norton R."/>
            <person name="Quail M.A."/>
            <person name="Sanders M."/>
            <person name="Shanmugam D."/>
            <person name="Sohal A."/>
            <person name="Wasmuth J.D."/>
            <person name="Brunk B."/>
            <person name="Grigg M.E."/>
            <person name="Howard J.C."/>
            <person name="Parkinson J."/>
            <person name="Roos D.S."/>
            <person name="Trees A.J."/>
            <person name="Berriman M."/>
            <person name="Pain A."/>
            <person name="Wastling J.M."/>
        </authorList>
    </citation>
    <scope>NUCLEOTIDE SEQUENCE [LARGE SCALE GENOMIC DNA]</scope>
    <source>
        <strain evidence="5">Liverpool</strain>
    </source>
</reference>
<feature type="transmembrane region" description="Helical" evidence="2">
    <location>
        <begin position="384"/>
        <end position="403"/>
    </location>
</feature>
<dbReference type="OrthoDB" id="333881at2759"/>
<feature type="region of interest" description="Disordered" evidence="1">
    <location>
        <begin position="27"/>
        <end position="130"/>
    </location>
</feature>